<dbReference type="KEGG" id="psoj:PHYSODRAFT_318226"/>
<feature type="transmembrane region" description="Helical" evidence="2">
    <location>
        <begin position="164"/>
        <end position="186"/>
    </location>
</feature>
<evidence type="ECO:0000259" key="3">
    <source>
        <dbReference type="Pfam" id="PF26605"/>
    </source>
</evidence>
<dbReference type="SMR" id="G5A3X4"/>
<dbReference type="Proteomes" id="UP000002640">
    <property type="component" value="Unassembled WGS sequence"/>
</dbReference>
<reference evidence="4 5" key="1">
    <citation type="journal article" date="2006" name="Science">
        <title>Phytophthora genome sequences uncover evolutionary origins and mechanisms of pathogenesis.</title>
        <authorList>
            <person name="Tyler B.M."/>
            <person name="Tripathy S."/>
            <person name="Zhang X."/>
            <person name="Dehal P."/>
            <person name="Jiang R.H."/>
            <person name="Aerts A."/>
            <person name="Arredondo F.D."/>
            <person name="Baxter L."/>
            <person name="Bensasson D."/>
            <person name="Beynon J.L."/>
            <person name="Chapman J."/>
            <person name="Damasceno C.M."/>
            <person name="Dorrance A.E."/>
            <person name="Dou D."/>
            <person name="Dickerman A.W."/>
            <person name="Dubchak I.L."/>
            <person name="Garbelotto M."/>
            <person name="Gijzen M."/>
            <person name="Gordon S.G."/>
            <person name="Govers F."/>
            <person name="Grunwald N.J."/>
            <person name="Huang W."/>
            <person name="Ivors K.L."/>
            <person name="Jones R.W."/>
            <person name="Kamoun S."/>
            <person name="Krampis K."/>
            <person name="Lamour K.H."/>
            <person name="Lee M.K."/>
            <person name="McDonald W.H."/>
            <person name="Medina M."/>
            <person name="Meijer H.J."/>
            <person name="Nordberg E.K."/>
            <person name="Maclean D.J."/>
            <person name="Ospina-Giraldo M.D."/>
            <person name="Morris P.F."/>
            <person name="Phuntumart V."/>
            <person name="Putnam N.H."/>
            <person name="Rash S."/>
            <person name="Rose J.K."/>
            <person name="Sakihama Y."/>
            <person name="Salamov A.A."/>
            <person name="Savidor A."/>
            <person name="Scheuring C.F."/>
            <person name="Smith B.M."/>
            <person name="Sobral B.W."/>
            <person name="Terry A."/>
            <person name="Torto-Alalibo T.A."/>
            <person name="Win J."/>
            <person name="Xu Z."/>
            <person name="Zhang H."/>
            <person name="Grigoriev I.V."/>
            <person name="Rokhsar D.S."/>
            <person name="Boore J.L."/>
        </authorList>
    </citation>
    <scope>NUCLEOTIDE SEQUENCE [LARGE SCALE GENOMIC DNA]</scope>
    <source>
        <strain evidence="4 5">P6497</strain>
    </source>
</reference>
<gene>
    <name evidence="4" type="ORF">PHYSODRAFT_318226</name>
</gene>
<keyword evidence="2" id="KW-0812">Transmembrane</keyword>
<accession>G5A3X4</accession>
<feature type="transmembrane region" description="Helical" evidence="2">
    <location>
        <begin position="351"/>
        <end position="371"/>
    </location>
</feature>
<protein>
    <recommendedName>
        <fullName evidence="3">WLGC domain-containing protein</fullName>
    </recommendedName>
</protein>
<keyword evidence="5" id="KW-1185">Reference proteome</keyword>
<dbReference type="RefSeq" id="XP_009534335.1">
    <property type="nucleotide sequence ID" value="XM_009536040.1"/>
</dbReference>
<name>G5A3X4_PHYSP</name>
<organism evidence="4 5">
    <name type="scientific">Phytophthora sojae (strain P6497)</name>
    <name type="common">Soybean stem and root rot agent</name>
    <name type="synonym">Phytophthora megasperma f. sp. glycines</name>
    <dbReference type="NCBI Taxonomy" id="1094619"/>
    <lineage>
        <taxon>Eukaryota</taxon>
        <taxon>Sar</taxon>
        <taxon>Stramenopiles</taxon>
        <taxon>Oomycota</taxon>
        <taxon>Peronosporomycetes</taxon>
        <taxon>Peronosporales</taxon>
        <taxon>Peronosporaceae</taxon>
        <taxon>Phytophthora</taxon>
    </lineage>
</organism>
<dbReference type="InterPro" id="IPR058256">
    <property type="entry name" value="WLGC"/>
</dbReference>
<dbReference type="EMBL" id="JH159159">
    <property type="protein sequence ID" value="EGZ09474.1"/>
    <property type="molecule type" value="Genomic_DNA"/>
</dbReference>
<sequence>MSKPRHPRLSRFRGSKSSEPRPSIVHAVAAEVATFYDVFGFLGVPMIIFDNGQFWSLPQPEPELVISAAVLLSLFGVGYLALAATMLFFYRAGRPSEDSDASHNDSHNDIVDKPTQAPSSPPASTRNVLHRFVSWVHRLPMDVRQHYYTAALDLPKLIFQSITLYTYLLDGFPVAIIYYYSVLLLLVACCRSQHYVNDPDLIIARLYYTFDLFFAVFAPLVVLVYLSPRFSLIVRNSSQEWRLAPSTFDNVARIFGDPSQISSFCSAFHYLQLSSGDTLFYKSALNLLSLYKWRNVILTLIRNYHERELDRKRKALVGPVPIDSSRTSSLKSIVSKTLTASRLKPKAGKHFVPKLLLSLVFFFWGIFNLVFSVGSVHSTQSLCRKYAKCVVPSYQWNIGRKHCTCLVFADRVTSLETYAEWVDPVDATSNLAELAAAGELHIVQIINRAVPALPEELRECHSLQQLILVYTKTESLPDWMSGFSHLEYIHVEGDFTSKRLATVADGIFDNMPHLTFLHLGAVPDVEKLPSLSSLRNLRYLTLAVMDSLEEIPNFDGLSAVCCNGFLSGTCNMTESQCLPISGEKYPLTCTDARISDEDKLMVESFGSRSICPASPPVDREKTAPTKTSTDELCNGVKYKECTLNGVQGICYNTRMMVIQCETTSGYIRMRKLQIQRGVGDKCDPDVEAWFGCASS</sequence>
<feature type="compositionally biased region" description="Basic residues" evidence="1">
    <location>
        <begin position="1"/>
        <end position="14"/>
    </location>
</feature>
<keyword evidence="2" id="KW-1133">Transmembrane helix</keyword>
<dbReference type="Gene3D" id="3.80.10.10">
    <property type="entry name" value="Ribonuclease Inhibitor"/>
    <property type="match status" value="1"/>
</dbReference>
<evidence type="ECO:0000256" key="2">
    <source>
        <dbReference type="SAM" id="Phobius"/>
    </source>
</evidence>
<feature type="region of interest" description="Disordered" evidence="1">
    <location>
        <begin position="97"/>
        <end position="125"/>
    </location>
</feature>
<evidence type="ECO:0000313" key="5">
    <source>
        <dbReference type="Proteomes" id="UP000002640"/>
    </source>
</evidence>
<feature type="transmembrane region" description="Helical" evidence="2">
    <location>
        <begin position="206"/>
        <end position="226"/>
    </location>
</feature>
<feature type="transmembrane region" description="Helical" evidence="2">
    <location>
        <begin position="64"/>
        <end position="90"/>
    </location>
</feature>
<feature type="region of interest" description="Disordered" evidence="1">
    <location>
        <begin position="1"/>
        <end position="20"/>
    </location>
</feature>
<evidence type="ECO:0000256" key="1">
    <source>
        <dbReference type="SAM" id="MobiDB-lite"/>
    </source>
</evidence>
<feature type="transmembrane region" description="Helical" evidence="2">
    <location>
        <begin position="21"/>
        <end position="44"/>
    </location>
</feature>
<dbReference type="Pfam" id="PF26605">
    <property type="entry name" value="WLGC"/>
    <property type="match status" value="1"/>
</dbReference>
<dbReference type="InParanoid" id="G5A3X4"/>
<dbReference type="InterPro" id="IPR032675">
    <property type="entry name" value="LRR_dom_sf"/>
</dbReference>
<keyword evidence="2" id="KW-0472">Membrane</keyword>
<evidence type="ECO:0000313" key="4">
    <source>
        <dbReference type="EMBL" id="EGZ09474.1"/>
    </source>
</evidence>
<proteinExistence type="predicted"/>
<dbReference type="GeneID" id="20644178"/>
<dbReference type="AlphaFoldDB" id="G5A3X4"/>
<feature type="domain" description="WLGC" evidence="3">
    <location>
        <begin position="629"/>
        <end position="692"/>
    </location>
</feature>
<feature type="compositionally biased region" description="Basic and acidic residues" evidence="1">
    <location>
        <begin position="97"/>
        <end position="112"/>
    </location>
</feature>
<dbReference type="SUPFAM" id="SSF52047">
    <property type="entry name" value="RNI-like"/>
    <property type="match status" value="1"/>
</dbReference>